<accession>A0A7J5U309</accession>
<keyword evidence="6" id="KW-1185">Reference proteome</keyword>
<dbReference type="InterPro" id="IPR026444">
    <property type="entry name" value="Secre_tail"/>
</dbReference>
<evidence type="ECO:0000259" key="3">
    <source>
        <dbReference type="Pfam" id="PF03629"/>
    </source>
</evidence>
<feature type="domain" description="Secretion system C-terminal sorting" evidence="4">
    <location>
        <begin position="838"/>
        <end position="911"/>
    </location>
</feature>
<evidence type="ECO:0000313" key="6">
    <source>
        <dbReference type="Proteomes" id="UP000488299"/>
    </source>
</evidence>
<dbReference type="SUPFAM" id="SSF52266">
    <property type="entry name" value="SGNH hydrolase"/>
    <property type="match status" value="1"/>
</dbReference>
<dbReference type="InterPro" id="IPR005181">
    <property type="entry name" value="SASA"/>
</dbReference>
<gene>
    <name evidence="5" type="ORF">F5984_06515</name>
</gene>
<evidence type="ECO:0000256" key="2">
    <source>
        <dbReference type="SAM" id="SignalP"/>
    </source>
</evidence>
<keyword evidence="2" id="KW-0732">Signal</keyword>
<dbReference type="Gene3D" id="3.40.50.1110">
    <property type="entry name" value="SGNH hydrolase"/>
    <property type="match status" value="1"/>
</dbReference>
<proteinExistence type="predicted"/>
<dbReference type="Pfam" id="PF03629">
    <property type="entry name" value="SASA"/>
    <property type="match status" value="1"/>
</dbReference>
<keyword evidence="1" id="KW-0378">Hydrolase</keyword>
<reference evidence="5 6" key="1">
    <citation type="submission" date="2019-10" db="EMBL/GenBank/DDBJ databases">
        <title>Rudanella paleaurantiibacter sp. nov., isolated from sludge.</title>
        <authorList>
            <person name="Xu S.Q."/>
        </authorList>
    </citation>
    <scope>NUCLEOTIDE SEQUENCE [LARGE SCALE GENOMIC DNA]</scope>
    <source>
        <strain evidence="5 6">HX-22-17</strain>
    </source>
</reference>
<dbReference type="NCBIfam" id="TIGR04183">
    <property type="entry name" value="Por_Secre_tail"/>
    <property type="match status" value="1"/>
</dbReference>
<organism evidence="5 6">
    <name type="scientific">Rudanella paleaurantiibacter</name>
    <dbReference type="NCBI Taxonomy" id="2614655"/>
    <lineage>
        <taxon>Bacteria</taxon>
        <taxon>Pseudomonadati</taxon>
        <taxon>Bacteroidota</taxon>
        <taxon>Cytophagia</taxon>
        <taxon>Cytophagales</taxon>
        <taxon>Cytophagaceae</taxon>
        <taxon>Rudanella</taxon>
    </lineage>
</organism>
<feature type="chain" id="PRO_5029555611" evidence="2">
    <location>
        <begin position="23"/>
        <end position="914"/>
    </location>
</feature>
<evidence type="ECO:0000259" key="4">
    <source>
        <dbReference type="Pfam" id="PF18962"/>
    </source>
</evidence>
<dbReference type="EMBL" id="WELI01000002">
    <property type="protein sequence ID" value="KAB7731872.1"/>
    <property type="molecule type" value="Genomic_DNA"/>
</dbReference>
<feature type="signal peptide" evidence="2">
    <location>
        <begin position="1"/>
        <end position="22"/>
    </location>
</feature>
<dbReference type="Pfam" id="PF18962">
    <property type="entry name" value="Por_Secre_tail"/>
    <property type="match status" value="1"/>
</dbReference>
<feature type="domain" description="Sialate O-acetylesterase" evidence="3">
    <location>
        <begin position="122"/>
        <end position="352"/>
    </location>
</feature>
<sequence>MKNFTFYVACFGLLLLSSISIAQVQITFPTTRAVFQRGLNNQATVRVAGFYTSSVTRIEAKLTALNGGASFDWRTLQNSPTGGSFSGELTNVSGGWYRLEVRGMNNDQTVGYASLEPFGVGEVFIVAGQSNAQGVRPDGLAAGDDRVNTAIVGQQNESLADPSYPAFTKVDNNMVLAPRGFGPYYWGRLGDFLVQRLGVPVMFFNAGWGATTVRNWRESVEVGQTFNVYSQVPLPAGMPYGNLKQAAQFYANQYGLRAVLWHQGEADNFRDTPATQYTNDLLWLINRVQQDTGKRIPWVIARASYDSDMGGIDTKVINGQNVAINPSGGIFGGPNTDVVLDRADNAHFNNAGLEKVAALWNSSLDETFFNSAQPVAPASLASISAGCPGNNQVSYTVNGQFSSIVWETLNDQGQVVGADGGPTIIRGGGGNRYRAKVKDGFGNVSYTAAVRVADAPFVAPSGPTTFCEGGSVNLTANYENNISFINGQTNQVVTSNRVLTTNTSGSFFVRYRDVSGCEFNSQAVNVQVNPNPAAPVIANERPTTFCEGDNTILRVNADNVRYNWSTGETSQVIDVRRGGAYQVTITDQNGCSSPRSNAINVVVNPNPATPVIATNGPSTFCADRSITLTAPENTSYQWSSGQTTRSITTNQAGSYTVRVRNQFNCVSAESSRLDVRVNPLPNAPTIAASGRTTFCEGDQVTLTATNSISTFWSSGDSTQALTVRRSGTYTARTRDNNGCISPQSNAIAVNARPLPATPTINQVGTFTLQAFGPTTEASYSWRRNTDSLAVRTSTLKAAQSGSYQVRSFIVYSPDLTCASPFSQPFAYTLDASFNGLSVYPNPTPTRQVTVETLENIQNAVIAVYSLSGQEIMTVPVPLFDDRKTLSLTNVSPGQYILQVRAPGFNQSKRILVGF</sequence>
<dbReference type="Proteomes" id="UP000488299">
    <property type="component" value="Unassembled WGS sequence"/>
</dbReference>
<dbReference type="InterPro" id="IPR036514">
    <property type="entry name" value="SGNH_hydro_sf"/>
</dbReference>
<evidence type="ECO:0000313" key="5">
    <source>
        <dbReference type="EMBL" id="KAB7731872.1"/>
    </source>
</evidence>
<dbReference type="GO" id="GO:0016788">
    <property type="term" value="F:hydrolase activity, acting on ester bonds"/>
    <property type="evidence" value="ECO:0007669"/>
    <property type="project" value="UniProtKB-ARBA"/>
</dbReference>
<comment type="caution">
    <text evidence="5">The sequence shown here is derived from an EMBL/GenBank/DDBJ whole genome shotgun (WGS) entry which is preliminary data.</text>
</comment>
<name>A0A7J5U309_9BACT</name>
<evidence type="ECO:0000256" key="1">
    <source>
        <dbReference type="ARBA" id="ARBA00022801"/>
    </source>
</evidence>
<protein>
    <submittedName>
        <fullName evidence="5">T9SS type A sorting domain-containing protein</fullName>
    </submittedName>
</protein>
<dbReference type="AlphaFoldDB" id="A0A7J5U309"/>